<reference evidence="13 14" key="1">
    <citation type="submission" date="2019-01" db="EMBL/GenBank/DDBJ databases">
        <title>Genome sequencing of strain 2JSPR-7.</title>
        <authorList>
            <person name="Heo J."/>
            <person name="Kim S.-J."/>
            <person name="Kim J.-S."/>
            <person name="Hong S.-B."/>
            <person name="Kwon S.-W."/>
        </authorList>
    </citation>
    <scope>NUCLEOTIDE SEQUENCE [LARGE SCALE GENOMIC DNA]</scope>
    <source>
        <strain evidence="13 14">2JSPR-7</strain>
    </source>
</reference>
<dbReference type="InterPro" id="IPR003661">
    <property type="entry name" value="HisK_dim/P_dom"/>
</dbReference>
<keyword evidence="6 11" id="KW-0812">Transmembrane</keyword>
<protein>
    <recommendedName>
        <fullName evidence="3">histidine kinase</fullName>
        <ecNumber evidence="3">2.7.13.3</ecNumber>
    </recommendedName>
</protein>
<accession>A0A4P6ES46</accession>
<dbReference type="AlphaFoldDB" id="A0A4P6ES46"/>
<evidence type="ECO:0000256" key="2">
    <source>
        <dbReference type="ARBA" id="ARBA00004236"/>
    </source>
</evidence>
<evidence type="ECO:0000313" key="14">
    <source>
        <dbReference type="Proteomes" id="UP000291758"/>
    </source>
</evidence>
<dbReference type="InterPro" id="IPR036097">
    <property type="entry name" value="HisK_dim/P_sf"/>
</dbReference>
<dbReference type="EC" id="2.7.13.3" evidence="3"/>
<dbReference type="RefSeq" id="WP_129204115.1">
    <property type="nucleotide sequence ID" value="NZ_CP035495.1"/>
</dbReference>
<dbReference type="InterPro" id="IPR005467">
    <property type="entry name" value="His_kinase_dom"/>
</dbReference>
<evidence type="ECO:0000259" key="12">
    <source>
        <dbReference type="PROSITE" id="PS50109"/>
    </source>
</evidence>
<proteinExistence type="predicted"/>
<evidence type="ECO:0000256" key="8">
    <source>
        <dbReference type="ARBA" id="ARBA00022989"/>
    </source>
</evidence>
<evidence type="ECO:0000256" key="9">
    <source>
        <dbReference type="ARBA" id="ARBA00023012"/>
    </source>
</evidence>
<dbReference type="Pfam" id="PF02518">
    <property type="entry name" value="HATPase_c"/>
    <property type="match status" value="1"/>
</dbReference>
<keyword evidence="4" id="KW-0597">Phosphoprotein</keyword>
<evidence type="ECO:0000256" key="5">
    <source>
        <dbReference type="ARBA" id="ARBA00022679"/>
    </source>
</evidence>
<keyword evidence="9" id="KW-0902">Two-component regulatory system</keyword>
<evidence type="ECO:0000256" key="6">
    <source>
        <dbReference type="ARBA" id="ARBA00022692"/>
    </source>
</evidence>
<evidence type="ECO:0000256" key="10">
    <source>
        <dbReference type="ARBA" id="ARBA00023136"/>
    </source>
</evidence>
<dbReference type="InterPro" id="IPR003594">
    <property type="entry name" value="HATPase_dom"/>
</dbReference>
<comment type="subcellular location">
    <subcellularLocation>
        <location evidence="2">Cell membrane</location>
    </subcellularLocation>
</comment>
<dbReference type="InterPro" id="IPR036890">
    <property type="entry name" value="HATPase_C_sf"/>
</dbReference>
<dbReference type="PANTHER" id="PTHR45436">
    <property type="entry name" value="SENSOR HISTIDINE KINASE YKOH"/>
    <property type="match status" value="1"/>
</dbReference>
<feature type="transmembrane region" description="Helical" evidence="11">
    <location>
        <begin position="51"/>
        <end position="74"/>
    </location>
</feature>
<evidence type="ECO:0000256" key="4">
    <source>
        <dbReference type="ARBA" id="ARBA00022553"/>
    </source>
</evidence>
<dbReference type="PRINTS" id="PR00344">
    <property type="entry name" value="BCTRLSENSOR"/>
</dbReference>
<evidence type="ECO:0000256" key="11">
    <source>
        <dbReference type="SAM" id="Phobius"/>
    </source>
</evidence>
<dbReference type="GO" id="GO:0000155">
    <property type="term" value="F:phosphorelay sensor kinase activity"/>
    <property type="evidence" value="ECO:0007669"/>
    <property type="project" value="InterPro"/>
</dbReference>
<dbReference type="InterPro" id="IPR050428">
    <property type="entry name" value="TCS_sensor_his_kinase"/>
</dbReference>
<keyword evidence="8 11" id="KW-1133">Transmembrane helix</keyword>
<comment type="catalytic activity">
    <reaction evidence="1">
        <text>ATP + protein L-histidine = ADP + protein N-phospho-L-histidine.</text>
        <dbReference type="EC" id="2.7.13.3"/>
    </reaction>
</comment>
<dbReference type="Gene3D" id="1.10.287.130">
    <property type="match status" value="1"/>
</dbReference>
<dbReference type="SMART" id="SM00387">
    <property type="entry name" value="HATPase_c"/>
    <property type="match status" value="1"/>
</dbReference>
<gene>
    <name evidence="13" type="ORF">ET495_08150</name>
</gene>
<dbReference type="OrthoDB" id="9786919at2"/>
<dbReference type="Pfam" id="PF00512">
    <property type="entry name" value="HisKA"/>
    <property type="match status" value="1"/>
</dbReference>
<sequence length="311" mass="32078">MTRQITVATSVLVLAVVAGAVLVVVRQSRPSELLEPVRPGAGRIYVDSVELIVALMLLGAGAIVVAGVLSWLIARRAVRPLGDALRIQRTFVADASHELRTPLAALDARVQLLQLRTDPTTDVGRSVAELRTDSRTLVDLVNDLLLAAGEDTAEGSAAPTDAVATVTAAVESMRALAAPRGISILVEHDDAAAVAMPATSLRRCVTALVDNAVNHSNDGAQVVVSLTSRGSVVDLVVIDHGSGISGIDPSRVFDRFAHAEPPSRPGTTGRRPGFGIGLALIRDLAVRNGGTVAVASTSAAGTTIVLTVPSA</sequence>
<dbReference type="SUPFAM" id="SSF55874">
    <property type="entry name" value="ATPase domain of HSP90 chaperone/DNA topoisomerase II/histidine kinase"/>
    <property type="match status" value="1"/>
</dbReference>
<dbReference type="EMBL" id="CP035495">
    <property type="protein sequence ID" value="QAY63217.1"/>
    <property type="molecule type" value="Genomic_DNA"/>
</dbReference>
<evidence type="ECO:0000256" key="1">
    <source>
        <dbReference type="ARBA" id="ARBA00000085"/>
    </source>
</evidence>
<dbReference type="SUPFAM" id="SSF47384">
    <property type="entry name" value="Homodimeric domain of signal transducing histidine kinase"/>
    <property type="match status" value="1"/>
</dbReference>
<feature type="domain" description="Histidine kinase" evidence="12">
    <location>
        <begin position="94"/>
        <end position="311"/>
    </location>
</feature>
<organism evidence="13 14">
    <name type="scientific">Xylanimonas allomyrinae</name>
    <dbReference type="NCBI Taxonomy" id="2509459"/>
    <lineage>
        <taxon>Bacteria</taxon>
        <taxon>Bacillati</taxon>
        <taxon>Actinomycetota</taxon>
        <taxon>Actinomycetes</taxon>
        <taxon>Micrococcales</taxon>
        <taxon>Promicromonosporaceae</taxon>
        <taxon>Xylanimonas</taxon>
    </lineage>
</organism>
<name>A0A4P6ES46_9MICO</name>
<dbReference type="InterPro" id="IPR004358">
    <property type="entry name" value="Sig_transdc_His_kin-like_C"/>
</dbReference>
<keyword evidence="14" id="KW-1185">Reference proteome</keyword>
<dbReference type="KEGG" id="xyl:ET495_08150"/>
<dbReference type="SMART" id="SM00388">
    <property type="entry name" value="HisKA"/>
    <property type="match status" value="1"/>
</dbReference>
<keyword evidence="10 11" id="KW-0472">Membrane</keyword>
<evidence type="ECO:0000313" key="13">
    <source>
        <dbReference type="EMBL" id="QAY63217.1"/>
    </source>
</evidence>
<dbReference type="Gene3D" id="3.30.565.10">
    <property type="entry name" value="Histidine kinase-like ATPase, C-terminal domain"/>
    <property type="match status" value="1"/>
</dbReference>
<dbReference type="Proteomes" id="UP000291758">
    <property type="component" value="Chromosome"/>
</dbReference>
<dbReference type="GO" id="GO:0005886">
    <property type="term" value="C:plasma membrane"/>
    <property type="evidence" value="ECO:0007669"/>
    <property type="project" value="UniProtKB-SubCell"/>
</dbReference>
<keyword evidence="5" id="KW-0808">Transferase</keyword>
<dbReference type="PROSITE" id="PS50109">
    <property type="entry name" value="HIS_KIN"/>
    <property type="match status" value="1"/>
</dbReference>
<evidence type="ECO:0000256" key="7">
    <source>
        <dbReference type="ARBA" id="ARBA00022777"/>
    </source>
</evidence>
<dbReference type="PANTHER" id="PTHR45436:SF5">
    <property type="entry name" value="SENSOR HISTIDINE KINASE TRCS"/>
    <property type="match status" value="1"/>
</dbReference>
<evidence type="ECO:0000256" key="3">
    <source>
        <dbReference type="ARBA" id="ARBA00012438"/>
    </source>
</evidence>
<dbReference type="CDD" id="cd00082">
    <property type="entry name" value="HisKA"/>
    <property type="match status" value="1"/>
</dbReference>
<keyword evidence="7 13" id="KW-0418">Kinase</keyword>